<proteinExistence type="predicted"/>
<accession>A0A1I2DAN0</accession>
<organism evidence="2 3">
    <name type="scientific">Thermoflexibacter ruber</name>
    <dbReference type="NCBI Taxonomy" id="1003"/>
    <lineage>
        <taxon>Bacteria</taxon>
        <taxon>Pseudomonadati</taxon>
        <taxon>Bacteroidota</taxon>
        <taxon>Cytophagia</taxon>
        <taxon>Cytophagales</taxon>
        <taxon>Thermoflexibacteraceae</taxon>
        <taxon>Thermoflexibacter</taxon>
    </lineage>
</organism>
<keyword evidence="3" id="KW-1185">Reference proteome</keyword>
<protein>
    <submittedName>
        <fullName evidence="2">Nucleoside-diphosphate-sugar epimerase</fullName>
    </submittedName>
</protein>
<evidence type="ECO:0000313" key="3">
    <source>
        <dbReference type="Proteomes" id="UP000199513"/>
    </source>
</evidence>
<sequence>MVAERYFITGATGLVGSYITRKLVSEGKEVHALKRKDSSLELVEDIAKQITWIEGDILDVSLLFEILPQMTYVIHSAAAVSMLPKDKEKVFKINIEGTANMVNASLKSPIKKFCHVSSVAAIGVPENAHLVNEKASWNEDNTNFIYAKSKHFAEMEVWRGIAEGLNAVIVNPSTVLGVSSLNKSSGQIFNRLRKGIRFYPKGKINLVDASDVAEIVYHLLHHEVSNERFILNAGSIAYKDFFAKVAQVLGTPVPKYALNQSVLSIAYFLSQLASLLGITKTVLPKEIISAMQSTHTYDNKKITDLLHFKFKDLNQSIKEVSEKYKKTK</sequence>
<dbReference type="Gene3D" id="3.40.50.720">
    <property type="entry name" value="NAD(P)-binding Rossmann-like Domain"/>
    <property type="match status" value="1"/>
</dbReference>
<dbReference type="GO" id="GO:0004029">
    <property type="term" value="F:aldehyde dehydrogenase (NAD+) activity"/>
    <property type="evidence" value="ECO:0007669"/>
    <property type="project" value="TreeGrafter"/>
</dbReference>
<dbReference type="InterPro" id="IPR051783">
    <property type="entry name" value="NAD(P)-dependent_oxidoreduct"/>
</dbReference>
<dbReference type="GO" id="GO:0005737">
    <property type="term" value="C:cytoplasm"/>
    <property type="evidence" value="ECO:0007669"/>
    <property type="project" value="TreeGrafter"/>
</dbReference>
<gene>
    <name evidence="2" type="ORF">SAMN04488541_1006138</name>
</gene>
<dbReference type="AlphaFoldDB" id="A0A1I2DAN0"/>
<dbReference type="OrthoDB" id="596910at2"/>
<evidence type="ECO:0000259" key="1">
    <source>
        <dbReference type="Pfam" id="PF01370"/>
    </source>
</evidence>
<dbReference type="InterPro" id="IPR036291">
    <property type="entry name" value="NAD(P)-bd_dom_sf"/>
</dbReference>
<dbReference type="EMBL" id="FONY01000006">
    <property type="protein sequence ID" value="SFE77528.1"/>
    <property type="molecule type" value="Genomic_DNA"/>
</dbReference>
<dbReference type="RefSeq" id="WP_091541203.1">
    <property type="nucleotide sequence ID" value="NZ_FONY01000006.1"/>
</dbReference>
<dbReference type="Proteomes" id="UP000199513">
    <property type="component" value="Unassembled WGS sequence"/>
</dbReference>
<dbReference type="SUPFAM" id="SSF51735">
    <property type="entry name" value="NAD(P)-binding Rossmann-fold domains"/>
    <property type="match status" value="1"/>
</dbReference>
<dbReference type="STRING" id="1003.SAMN04488541_1006138"/>
<reference evidence="2 3" key="1">
    <citation type="submission" date="2016-10" db="EMBL/GenBank/DDBJ databases">
        <authorList>
            <person name="de Groot N.N."/>
        </authorList>
    </citation>
    <scope>NUCLEOTIDE SEQUENCE [LARGE SCALE GENOMIC DNA]</scope>
    <source>
        <strain>GEY</strain>
        <strain evidence="3">DSM 9560</strain>
    </source>
</reference>
<dbReference type="Pfam" id="PF01370">
    <property type="entry name" value="Epimerase"/>
    <property type="match status" value="1"/>
</dbReference>
<dbReference type="PANTHER" id="PTHR48079">
    <property type="entry name" value="PROTEIN YEEZ"/>
    <property type="match status" value="1"/>
</dbReference>
<name>A0A1I2DAN0_9BACT</name>
<evidence type="ECO:0000313" key="2">
    <source>
        <dbReference type="EMBL" id="SFE77528.1"/>
    </source>
</evidence>
<dbReference type="InterPro" id="IPR001509">
    <property type="entry name" value="Epimerase_deHydtase"/>
</dbReference>
<dbReference type="PANTHER" id="PTHR48079:SF6">
    <property type="entry name" value="NAD(P)-BINDING DOMAIN-CONTAINING PROTEIN-RELATED"/>
    <property type="match status" value="1"/>
</dbReference>
<feature type="domain" description="NAD-dependent epimerase/dehydratase" evidence="1">
    <location>
        <begin position="7"/>
        <end position="227"/>
    </location>
</feature>